<dbReference type="PANTHER" id="PTHR35786">
    <property type="entry name" value="REDOX-SENSING TRANSCRIPTIONAL REPRESSOR REX"/>
    <property type="match status" value="1"/>
</dbReference>
<dbReference type="SUPFAM" id="SSF46785">
    <property type="entry name" value="Winged helix' DNA-binding domain"/>
    <property type="match status" value="1"/>
</dbReference>
<evidence type="ECO:0000256" key="6">
    <source>
        <dbReference type="ARBA" id="ARBA00023163"/>
    </source>
</evidence>
<comment type="subunit">
    <text evidence="7">Homodimer.</text>
</comment>
<evidence type="ECO:0000256" key="2">
    <source>
        <dbReference type="ARBA" id="ARBA00022491"/>
    </source>
</evidence>
<dbReference type="PANTHER" id="PTHR35786:SF1">
    <property type="entry name" value="REDOX-SENSING TRANSCRIPTIONAL REPRESSOR REX 1"/>
    <property type="match status" value="1"/>
</dbReference>
<name>S0EZT2_CHTCT</name>
<keyword evidence="6 7" id="KW-0804">Transcription</keyword>
<feature type="domain" description="CoA-binding" evidence="9">
    <location>
        <begin position="107"/>
        <end position="207"/>
    </location>
</feature>
<dbReference type="InterPro" id="IPR009718">
    <property type="entry name" value="Rex_DNA-bd_C_dom"/>
</dbReference>
<dbReference type="HAMAP" id="MF_01131">
    <property type="entry name" value="Rex"/>
    <property type="match status" value="1"/>
</dbReference>
<protein>
    <recommendedName>
        <fullName evidence="7">Redox-sensing transcriptional repressor Rex</fullName>
    </recommendedName>
</protein>
<dbReference type="NCBIfam" id="NF003994">
    <property type="entry name" value="PRK05472.2-3"/>
    <property type="match status" value="1"/>
</dbReference>
<evidence type="ECO:0000256" key="8">
    <source>
        <dbReference type="SAM" id="MobiDB-lite"/>
    </source>
</evidence>
<dbReference type="STRING" id="454171.CP488_01851"/>
<comment type="function">
    <text evidence="7">Modulates transcription in response to changes in cellular NADH/NAD(+) redox state.</text>
</comment>
<dbReference type="InParanoid" id="S0EZT2"/>
<comment type="subcellular location">
    <subcellularLocation>
        <location evidence="7">Cytoplasm</location>
    </subcellularLocation>
</comment>
<keyword evidence="4 7" id="KW-0520">NAD</keyword>
<dbReference type="InterPro" id="IPR058236">
    <property type="entry name" value="Rex_actinobacterial-type"/>
</dbReference>
<dbReference type="NCBIfam" id="NF003992">
    <property type="entry name" value="PRK05472.2-1"/>
    <property type="match status" value="1"/>
</dbReference>
<dbReference type="Proteomes" id="UP000014227">
    <property type="component" value="Chromosome I"/>
</dbReference>
<accession>S0EZT2</accession>
<dbReference type="InterPro" id="IPR022876">
    <property type="entry name" value="Tscrpt_rep_Rex"/>
</dbReference>
<reference evidence="11" key="1">
    <citation type="submission" date="2013-03" db="EMBL/GenBank/DDBJ databases">
        <title>Genome sequence of Chthonomonas calidirosea, the first sequenced genome from the Armatimonadetes phylum (formally candidate division OP10).</title>
        <authorList>
            <person name="Lee K.C.Y."/>
            <person name="Morgan X.C."/>
            <person name="Dunfield P.F."/>
            <person name="Tamas I."/>
            <person name="Houghton K.M."/>
            <person name="Vyssotski M."/>
            <person name="Ryan J.L.J."/>
            <person name="Lagutin K."/>
            <person name="McDonald I.R."/>
            <person name="Stott M.B."/>
        </authorList>
    </citation>
    <scope>NUCLEOTIDE SEQUENCE [LARGE SCALE GENOMIC DNA]</scope>
    <source>
        <strain evidence="11">DSM 23976 / ICMP 18418 / T49</strain>
    </source>
</reference>
<dbReference type="KEGG" id="ccz:CCALI_02243"/>
<dbReference type="GO" id="GO:0005737">
    <property type="term" value="C:cytoplasm"/>
    <property type="evidence" value="ECO:0007669"/>
    <property type="project" value="UniProtKB-SubCell"/>
</dbReference>
<dbReference type="NCBIfam" id="NF003996">
    <property type="entry name" value="PRK05472.2-5"/>
    <property type="match status" value="1"/>
</dbReference>
<evidence type="ECO:0000256" key="1">
    <source>
        <dbReference type="ARBA" id="ARBA00022490"/>
    </source>
</evidence>
<dbReference type="GO" id="GO:0045892">
    <property type="term" value="P:negative regulation of DNA-templated transcription"/>
    <property type="evidence" value="ECO:0007669"/>
    <property type="project" value="InterPro"/>
</dbReference>
<dbReference type="GO" id="GO:0003700">
    <property type="term" value="F:DNA-binding transcription factor activity"/>
    <property type="evidence" value="ECO:0007669"/>
    <property type="project" value="UniProtKB-UniRule"/>
</dbReference>
<dbReference type="InterPro" id="IPR036390">
    <property type="entry name" value="WH_DNA-bd_sf"/>
</dbReference>
<keyword evidence="3 7" id="KW-0805">Transcription regulation</keyword>
<evidence type="ECO:0000313" key="10">
    <source>
        <dbReference type="EMBL" id="CCW36050.1"/>
    </source>
</evidence>
<dbReference type="Pfam" id="PF06971">
    <property type="entry name" value="Put_DNA-bind_N"/>
    <property type="match status" value="1"/>
</dbReference>
<dbReference type="GO" id="GO:0051775">
    <property type="term" value="P:response to redox state"/>
    <property type="evidence" value="ECO:0007669"/>
    <property type="project" value="InterPro"/>
</dbReference>
<feature type="binding site" evidence="7">
    <location>
        <begin position="117"/>
        <end position="122"/>
    </location>
    <ligand>
        <name>NAD(+)</name>
        <dbReference type="ChEBI" id="CHEBI:57540"/>
    </ligand>
</feature>
<dbReference type="NCBIfam" id="NF003995">
    <property type="entry name" value="PRK05472.2-4"/>
    <property type="match status" value="1"/>
</dbReference>
<dbReference type="SMART" id="SM00881">
    <property type="entry name" value="CoA_binding"/>
    <property type="match status" value="1"/>
</dbReference>
<keyword evidence="5 7" id="KW-0238">DNA-binding</keyword>
<evidence type="ECO:0000256" key="5">
    <source>
        <dbReference type="ARBA" id="ARBA00023125"/>
    </source>
</evidence>
<dbReference type="EMBL" id="HF951689">
    <property type="protein sequence ID" value="CCW36050.1"/>
    <property type="molecule type" value="Genomic_DNA"/>
</dbReference>
<dbReference type="Gene3D" id="1.10.10.10">
    <property type="entry name" value="Winged helix-like DNA-binding domain superfamily/Winged helix DNA-binding domain"/>
    <property type="match status" value="1"/>
</dbReference>
<comment type="similarity">
    <text evidence="7">Belongs to the transcriptional regulatory Rex family.</text>
</comment>
<evidence type="ECO:0000256" key="4">
    <source>
        <dbReference type="ARBA" id="ARBA00023027"/>
    </source>
</evidence>
<evidence type="ECO:0000256" key="3">
    <source>
        <dbReference type="ARBA" id="ARBA00023015"/>
    </source>
</evidence>
<dbReference type="InterPro" id="IPR003781">
    <property type="entry name" value="CoA-bd"/>
</dbReference>
<dbReference type="InterPro" id="IPR036291">
    <property type="entry name" value="NAD(P)-bd_dom_sf"/>
</dbReference>
<evidence type="ECO:0000313" key="11">
    <source>
        <dbReference type="Proteomes" id="UP000014227"/>
    </source>
</evidence>
<feature type="compositionally biased region" description="Low complexity" evidence="8">
    <location>
        <begin position="253"/>
        <end position="265"/>
    </location>
</feature>
<keyword evidence="1 7" id="KW-0963">Cytoplasm</keyword>
<feature type="DNA-binding region" description="H-T-H motif" evidence="7">
    <location>
        <begin position="43"/>
        <end position="82"/>
    </location>
</feature>
<dbReference type="SUPFAM" id="SSF51735">
    <property type="entry name" value="NAD(P)-binding Rossmann-fold domains"/>
    <property type="match status" value="1"/>
</dbReference>
<keyword evidence="11" id="KW-1185">Reference proteome</keyword>
<dbReference type="AlphaFoldDB" id="S0EZT2"/>
<dbReference type="Gene3D" id="3.40.50.720">
    <property type="entry name" value="NAD(P)-binding Rossmann-like Domain"/>
    <property type="match status" value="1"/>
</dbReference>
<feature type="region of interest" description="Disordered" evidence="8">
    <location>
        <begin position="236"/>
        <end position="280"/>
    </location>
</feature>
<gene>
    <name evidence="7" type="primary">rex</name>
    <name evidence="10" type="ORF">CCALI_02243</name>
</gene>
<dbReference type="HOGENOM" id="CLU_061534_0_1_0"/>
<evidence type="ECO:0000256" key="7">
    <source>
        <dbReference type="HAMAP-Rule" id="MF_01131"/>
    </source>
</evidence>
<dbReference type="eggNOG" id="COG2344">
    <property type="taxonomic scope" value="Bacteria"/>
</dbReference>
<dbReference type="Pfam" id="PF02629">
    <property type="entry name" value="CoA_binding"/>
    <property type="match status" value="1"/>
</dbReference>
<keyword evidence="2 7" id="KW-0678">Repressor</keyword>
<proteinExistence type="inferred from homology"/>
<dbReference type="PATRIC" id="fig|1303518.3.peg.2331"/>
<dbReference type="GO" id="GO:0003677">
    <property type="term" value="F:DNA binding"/>
    <property type="evidence" value="ECO:0007669"/>
    <property type="project" value="UniProtKB-UniRule"/>
</dbReference>
<dbReference type="RefSeq" id="WP_016483570.1">
    <property type="nucleotide sequence ID" value="NC_021487.1"/>
</dbReference>
<dbReference type="InterPro" id="IPR036388">
    <property type="entry name" value="WH-like_DNA-bd_sf"/>
</dbReference>
<dbReference type="OrthoDB" id="9784760at2"/>
<organism evidence="10 11">
    <name type="scientific">Chthonomonas calidirosea (strain DSM 23976 / ICMP 18418 / T49)</name>
    <dbReference type="NCBI Taxonomy" id="1303518"/>
    <lineage>
        <taxon>Bacteria</taxon>
        <taxon>Bacillati</taxon>
        <taxon>Armatimonadota</taxon>
        <taxon>Chthonomonadia</taxon>
        <taxon>Chthonomonadales</taxon>
        <taxon>Chthonomonadaceae</taxon>
        <taxon>Chthonomonas</taxon>
    </lineage>
</organism>
<dbReference type="NCBIfam" id="NF003993">
    <property type="entry name" value="PRK05472.2-2"/>
    <property type="match status" value="1"/>
</dbReference>
<sequence>MEDENHVLSRATMPGFDHTNEVETLTQVPNSRVPVPTLERLATYLRLLHDLDQAHIETVSSSEVERQTGINAAQFRKDLSYFGEFGKPGVGYNVPELRQRITRILKIDRPKPVILIGAGNLGSALVGYPGLKEHQFELVAVFDNNYGKIGRPLWNLIIQDIARLKELNSSLKARIAILAVPASAAQDVCERLVDAGIRAILNFAPVLLRVPDGVYVRNVSFIQELAVLSYHLSEEEERERQQNGHHQGALAEPHPTALTTYAAAAEEPEVPDPTEAPIEN</sequence>
<evidence type="ECO:0000259" key="9">
    <source>
        <dbReference type="SMART" id="SM00881"/>
    </source>
</evidence>
<dbReference type="FunCoup" id="S0EZT2">
    <property type="interactions" value="20"/>
</dbReference>